<protein>
    <recommendedName>
        <fullName evidence="7">Thyroglobulin type-1 domain-containing protein</fullName>
    </recommendedName>
</protein>
<proteinExistence type="predicted"/>
<keyword evidence="3" id="KW-0677">Repeat</keyword>
<feature type="domain" description="Thyroglobulin type-1" evidence="7">
    <location>
        <begin position="188"/>
        <end position="248"/>
    </location>
</feature>
<dbReference type="InterPro" id="IPR051950">
    <property type="entry name" value="Dev_reg/Prot_inhib"/>
</dbReference>
<organism evidence="8 9">
    <name type="scientific">Psylliodes chrysocephalus</name>
    <dbReference type="NCBI Taxonomy" id="3402493"/>
    <lineage>
        <taxon>Eukaryota</taxon>
        <taxon>Metazoa</taxon>
        <taxon>Ecdysozoa</taxon>
        <taxon>Arthropoda</taxon>
        <taxon>Hexapoda</taxon>
        <taxon>Insecta</taxon>
        <taxon>Pterygota</taxon>
        <taxon>Neoptera</taxon>
        <taxon>Endopterygota</taxon>
        <taxon>Coleoptera</taxon>
        <taxon>Polyphaga</taxon>
        <taxon>Cucujiformia</taxon>
        <taxon>Chrysomeloidea</taxon>
        <taxon>Chrysomelidae</taxon>
        <taxon>Galerucinae</taxon>
        <taxon>Alticini</taxon>
        <taxon>Psylliodes</taxon>
    </lineage>
</organism>
<comment type="subcellular location">
    <subcellularLocation>
        <location evidence="1">Secreted</location>
    </subcellularLocation>
</comment>
<sequence>MERFFLAILLCLLASICEPTCDDILITDFSQDNCIAMQTTRDTFYYWIDKMKSCIPQCVAYEEKGYLRKKCPCVPGYVCGKRCSGTTDAYLVECETNADCKAFPRSRCIETCVADARTCMAYYANTTDYRTNKFTAQKFKPACQNDGFWKAKQCKGGVSGRCLCFDSIGNRLFGEARYSQAADMTCACSRRKAELLAAGRDYVSFHCNSMGNYEELQCDSGLCWCAEEKTGEPISPLVPEKAMVKLPCYVATKVGAQYLRQCDSVTYANAKIAKILKQHGVTHVNMGVKLCDGDGAFGAFNISQGIAYCTWRDGTKISTFQGDSSTDIGSLNCNCARDYKRYNHGLTCLGNGNYQPYQSYIENMKNYYYCIDDDGFQKTEIIGQRLDNCTLYY</sequence>
<keyword evidence="2" id="KW-0964">Secreted</keyword>
<gene>
    <name evidence="8" type="ORF">PSYICH_LOCUS773</name>
</gene>
<dbReference type="EMBL" id="OV651813">
    <property type="protein sequence ID" value="CAH1098457.1"/>
    <property type="molecule type" value="Genomic_DNA"/>
</dbReference>
<comment type="caution">
    <text evidence="5">Lacks conserved residue(s) required for the propagation of feature annotation.</text>
</comment>
<keyword evidence="4 5" id="KW-1015">Disulfide bond</keyword>
<accession>A0A9P0C7I6</accession>
<evidence type="ECO:0000256" key="3">
    <source>
        <dbReference type="ARBA" id="ARBA00022737"/>
    </source>
</evidence>
<dbReference type="InterPro" id="IPR036857">
    <property type="entry name" value="Thyroglobulin_1_sf"/>
</dbReference>
<keyword evidence="9" id="KW-1185">Reference proteome</keyword>
<evidence type="ECO:0000256" key="2">
    <source>
        <dbReference type="ARBA" id="ARBA00022525"/>
    </source>
</evidence>
<reference evidence="8" key="1">
    <citation type="submission" date="2022-01" db="EMBL/GenBank/DDBJ databases">
        <authorList>
            <person name="King R."/>
        </authorList>
    </citation>
    <scope>NUCLEOTIDE SEQUENCE</scope>
</reference>
<dbReference type="GO" id="GO:0005604">
    <property type="term" value="C:basement membrane"/>
    <property type="evidence" value="ECO:0007669"/>
    <property type="project" value="TreeGrafter"/>
</dbReference>
<dbReference type="PANTHER" id="PTHR12352">
    <property type="entry name" value="SECRETED MODULAR CALCIUM-BINDING PROTEIN"/>
    <property type="match status" value="1"/>
</dbReference>
<evidence type="ECO:0000256" key="1">
    <source>
        <dbReference type="ARBA" id="ARBA00004613"/>
    </source>
</evidence>
<dbReference type="GO" id="GO:0007160">
    <property type="term" value="P:cell-matrix adhesion"/>
    <property type="evidence" value="ECO:0007669"/>
    <property type="project" value="TreeGrafter"/>
</dbReference>
<dbReference type="AlphaFoldDB" id="A0A9P0C7I6"/>
<evidence type="ECO:0000256" key="5">
    <source>
        <dbReference type="PROSITE-ProRule" id="PRU00500"/>
    </source>
</evidence>
<feature type="signal peptide" evidence="6">
    <location>
        <begin position="1"/>
        <end position="19"/>
    </location>
</feature>
<feature type="domain" description="Thyroglobulin type-1" evidence="7">
    <location>
        <begin position="116"/>
        <end position="186"/>
    </location>
</feature>
<dbReference type="Pfam" id="PF00086">
    <property type="entry name" value="Thyroglobulin_1"/>
    <property type="match status" value="2"/>
</dbReference>
<dbReference type="PROSITE" id="PS51162">
    <property type="entry name" value="THYROGLOBULIN_1_2"/>
    <property type="match status" value="2"/>
</dbReference>
<dbReference type="Proteomes" id="UP001153636">
    <property type="component" value="Chromosome 1"/>
</dbReference>
<evidence type="ECO:0000313" key="8">
    <source>
        <dbReference type="EMBL" id="CAH1098457.1"/>
    </source>
</evidence>
<evidence type="ECO:0000256" key="4">
    <source>
        <dbReference type="ARBA" id="ARBA00023157"/>
    </source>
</evidence>
<evidence type="ECO:0000313" key="9">
    <source>
        <dbReference type="Proteomes" id="UP001153636"/>
    </source>
</evidence>
<feature type="chain" id="PRO_5040467668" description="Thyroglobulin type-1 domain-containing protein" evidence="6">
    <location>
        <begin position="20"/>
        <end position="393"/>
    </location>
</feature>
<dbReference type="Gene3D" id="4.10.800.10">
    <property type="entry name" value="Thyroglobulin type-1"/>
    <property type="match status" value="2"/>
</dbReference>
<feature type="disulfide bond" evidence="5">
    <location>
        <begin position="188"/>
        <end position="207"/>
    </location>
</feature>
<dbReference type="InterPro" id="IPR000716">
    <property type="entry name" value="Thyroglobulin_1"/>
</dbReference>
<evidence type="ECO:0000256" key="6">
    <source>
        <dbReference type="SAM" id="SignalP"/>
    </source>
</evidence>
<dbReference type="OrthoDB" id="6409105at2759"/>
<dbReference type="SUPFAM" id="SSF57610">
    <property type="entry name" value="Thyroglobulin type-1 domain"/>
    <property type="match status" value="2"/>
</dbReference>
<evidence type="ECO:0000259" key="7">
    <source>
        <dbReference type="PROSITE" id="PS51162"/>
    </source>
</evidence>
<dbReference type="PANTHER" id="PTHR12352:SF3">
    <property type="entry name" value="NIDOGEN-2"/>
    <property type="match status" value="1"/>
</dbReference>
<dbReference type="GO" id="GO:0005615">
    <property type="term" value="C:extracellular space"/>
    <property type="evidence" value="ECO:0007669"/>
    <property type="project" value="TreeGrafter"/>
</dbReference>
<name>A0A9P0C7I6_9CUCU</name>
<keyword evidence="6" id="KW-0732">Signal</keyword>